<dbReference type="SUPFAM" id="SSF52218">
    <property type="entry name" value="Flavoproteins"/>
    <property type="match status" value="1"/>
</dbReference>
<dbReference type="InterPro" id="IPR005025">
    <property type="entry name" value="FMN_Rdtase-like_dom"/>
</dbReference>
<dbReference type="Pfam" id="PF03358">
    <property type="entry name" value="FMN_red"/>
    <property type="match status" value="1"/>
</dbReference>
<dbReference type="RefSeq" id="WP_066413571.1">
    <property type="nucleotide sequence ID" value="NZ_FKBS01000014.1"/>
</dbReference>
<organism evidence="2 3">
    <name type="scientific">Bordetella ansorpii</name>
    <dbReference type="NCBI Taxonomy" id="288768"/>
    <lineage>
        <taxon>Bacteria</taxon>
        <taxon>Pseudomonadati</taxon>
        <taxon>Pseudomonadota</taxon>
        <taxon>Betaproteobacteria</taxon>
        <taxon>Burkholderiales</taxon>
        <taxon>Alcaligenaceae</taxon>
        <taxon>Bordetella</taxon>
    </lineage>
</organism>
<feature type="domain" description="NADPH-dependent FMN reductase-like" evidence="1">
    <location>
        <begin position="53"/>
        <end position="116"/>
    </location>
</feature>
<dbReference type="AlphaFoldDB" id="A0A157PQK8"/>
<dbReference type="Gene3D" id="3.40.50.360">
    <property type="match status" value="1"/>
</dbReference>
<evidence type="ECO:0000259" key="1">
    <source>
        <dbReference type="Pfam" id="PF03358"/>
    </source>
</evidence>
<gene>
    <name evidence="2" type="primary">fldA</name>
    <name evidence="2" type="ORF">SAMEA1982600_02931</name>
</gene>
<protein>
    <submittedName>
        <fullName evidence="2">Flavodoxin</fullName>
    </submittedName>
</protein>
<dbReference type="OrthoDB" id="5736081at2"/>
<dbReference type="GO" id="GO:0016491">
    <property type="term" value="F:oxidoreductase activity"/>
    <property type="evidence" value="ECO:0007669"/>
    <property type="project" value="InterPro"/>
</dbReference>
<dbReference type="InterPro" id="IPR029039">
    <property type="entry name" value="Flavoprotein-like_sf"/>
</dbReference>
<dbReference type="EMBL" id="FKBS01000014">
    <property type="protein sequence ID" value="SAI35656.1"/>
    <property type="molecule type" value="Genomic_DNA"/>
</dbReference>
<proteinExistence type="predicted"/>
<accession>A0A157PQK8</accession>
<evidence type="ECO:0000313" key="2">
    <source>
        <dbReference type="EMBL" id="SAI35656.1"/>
    </source>
</evidence>
<evidence type="ECO:0000313" key="3">
    <source>
        <dbReference type="Proteomes" id="UP000077037"/>
    </source>
</evidence>
<name>A0A157PQK8_9BORD</name>
<reference evidence="2 3" key="1">
    <citation type="submission" date="2016-03" db="EMBL/GenBank/DDBJ databases">
        <authorList>
            <consortium name="Pathogen Informatics"/>
        </authorList>
    </citation>
    <scope>NUCLEOTIDE SEQUENCE [LARGE SCALE GENOMIC DNA]</scope>
    <source>
        <strain evidence="2 3">NCTC13364</strain>
    </source>
</reference>
<sequence length="169" mass="17791">MKTLLIVWHSRTGAARAMATALERGARHAARELEATPHLRVVRRRAGRALPGDVLDADGYLFCAPENLGTLSGEMKEFFDRSYYPALDRIAGRPYGLAISAGTDGTGAARQAERICTGWRLRAAAPALVARNGAQTPDAILAGKTVPAAVLAQCEELGGLLAATLLAGV</sequence>
<dbReference type="Proteomes" id="UP000077037">
    <property type="component" value="Unassembled WGS sequence"/>
</dbReference>